<dbReference type="GO" id="GO:0005886">
    <property type="term" value="C:plasma membrane"/>
    <property type="evidence" value="ECO:0007669"/>
    <property type="project" value="InterPro"/>
</dbReference>
<name>A0A381PMC7_9ZZZZ</name>
<keyword evidence="1" id="KW-1003">Cell membrane</keyword>
<gene>
    <name evidence="7" type="ORF">METZ01_LOCUS21030</name>
</gene>
<organism evidence="7">
    <name type="scientific">marine metagenome</name>
    <dbReference type="NCBI Taxonomy" id="408172"/>
    <lineage>
        <taxon>unclassified sequences</taxon>
        <taxon>metagenomes</taxon>
        <taxon>ecological metagenomes</taxon>
    </lineage>
</organism>
<feature type="transmembrane region" description="Helical" evidence="6">
    <location>
        <begin position="199"/>
        <end position="218"/>
    </location>
</feature>
<keyword evidence="5 6" id="KW-0472">Membrane</keyword>
<dbReference type="GO" id="GO:0042158">
    <property type="term" value="P:lipoprotein biosynthetic process"/>
    <property type="evidence" value="ECO:0007669"/>
    <property type="project" value="InterPro"/>
</dbReference>
<dbReference type="InterPro" id="IPR001640">
    <property type="entry name" value="Lgt"/>
</dbReference>
<sequence>MMIHNFDPILIDFGVIQVRWYSLAYIFGILLGWWYGKTILKKHTENQKIYLENFDDLVGYIILGIIVGGRLGYVIFYNPSFYFDNLSEVFKIWKGGMSFHGGLIGVIIVIYIFSNLKNLNYKIYFDTISSVAPIGIFFGRIANFINGELYGIPTEKSWGVIFPEIDSNVRHPSQIYEALLEGFVLFLILNVIIFNKKSYFGLISSIFLILYGTFRLACEQFREPDEHIGYIFNYFSMGSILSIVMIFFGFLFMFKIIFDEKNR</sequence>
<dbReference type="EMBL" id="UINC01001032">
    <property type="protein sequence ID" value="SUZ68176.1"/>
    <property type="molecule type" value="Genomic_DNA"/>
</dbReference>
<protein>
    <recommendedName>
        <fullName evidence="8">Phosphatidylglycerol--prolipoprotein diacylglyceryl transferase</fullName>
    </recommendedName>
</protein>
<dbReference type="HAMAP" id="MF_01147">
    <property type="entry name" value="Lgt"/>
    <property type="match status" value="1"/>
</dbReference>
<evidence type="ECO:0000256" key="1">
    <source>
        <dbReference type="ARBA" id="ARBA00022475"/>
    </source>
</evidence>
<evidence type="ECO:0008006" key="8">
    <source>
        <dbReference type="Google" id="ProtNLM"/>
    </source>
</evidence>
<evidence type="ECO:0000256" key="5">
    <source>
        <dbReference type="ARBA" id="ARBA00023136"/>
    </source>
</evidence>
<accession>A0A381PMC7</accession>
<evidence type="ECO:0000256" key="4">
    <source>
        <dbReference type="ARBA" id="ARBA00022989"/>
    </source>
</evidence>
<reference evidence="7" key="1">
    <citation type="submission" date="2018-05" db="EMBL/GenBank/DDBJ databases">
        <authorList>
            <person name="Lanie J.A."/>
            <person name="Ng W.-L."/>
            <person name="Kazmierczak K.M."/>
            <person name="Andrzejewski T.M."/>
            <person name="Davidsen T.M."/>
            <person name="Wayne K.J."/>
            <person name="Tettelin H."/>
            <person name="Glass J.I."/>
            <person name="Rusch D."/>
            <person name="Podicherti R."/>
            <person name="Tsui H.-C.T."/>
            <person name="Winkler M.E."/>
        </authorList>
    </citation>
    <scope>NUCLEOTIDE SEQUENCE</scope>
</reference>
<feature type="transmembrane region" description="Helical" evidence="6">
    <location>
        <begin position="175"/>
        <end position="193"/>
    </location>
</feature>
<feature type="transmembrane region" description="Helical" evidence="6">
    <location>
        <begin position="57"/>
        <end position="77"/>
    </location>
</feature>
<evidence type="ECO:0000313" key="7">
    <source>
        <dbReference type="EMBL" id="SUZ68176.1"/>
    </source>
</evidence>
<dbReference type="AlphaFoldDB" id="A0A381PMC7"/>
<keyword evidence="4 6" id="KW-1133">Transmembrane helix</keyword>
<dbReference type="PANTHER" id="PTHR30589:SF0">
    <property type="entry name" value="PHOSPHATIDYLGLYCEROL--PROLIPOPROTEIN DIACYLGLYCERYL TRANSFERASE"/>
    <property type="match status" value="1"/>
</dbReference>
<proteinExistence type="inferred from homology"/>
<dbReference type="NCBIfam" id="TIGR00544">
    <property type="entry name" value="lgt"/>
    <property type="match status" value="1"/>
</dbReference>
<dbReference type="GO" id="GO:0008961">
    <property type="term" value="F:phosphatidylglycerol-prolipoprotein diacylglyceryl transferase activity"/>
    <property type="evidence" value="ECO:0007669"/>
    <property type="project" value="InterPro"/>
</dbReference>
<dbReference type="Pfam" id="PF01790">
    <property type="entry name" value="LGT"/>
    <property type="match status" value="1"/>
</dbReference>
<dbReference type="PROSITE" id="PS01311">
    <property type="entry name" value="LGT"/>
    <property type="match status" value="1"/>
</dbReference>
<feature type="transmembrane region" description="Helical" evidence="6">
    <location>
        <begin position="20"/>
        <end position="36"/>
    </location>
</feature>
<keyword evidence="3 6" id="KW-0812">Transmembrane</keyword>
<dbReference type="PANTHER" id="PTHR30589">
    <property type="entry name" value="PROLIPOPROTEIN DIACYLGLYCERYL TRANSFERASE"/>
    <property type="match status" value="1"/>
</dbReference>
<evidence type="ECO:0000256" key="6">
    <source>
        <dbReference type="SAM" id="Phobius"/>
    </source>
</evidence>
<keyword evidence="2" id="KW-0808">Transferase</keyword>
<feature type="transmembrane region" description="Helical" evidence="6">
    <location>
        <begin position="97"/>
        <end position="114"/>
    </location>
</feature>
<evidence type="ECO:0000256" key="2">
    <source>
        <dbReference type="ARBA" id="ARBA00022679"/>
    </source>
</evidence>
<feature type="transmembrane region" description="Helical" evidence="6">
    <location>
        <begin position="230"/>
        <end position="258"/>
    </location>
</feature>
<evidence type="ECO:0000256" key="3">
    <source>
        <dbReference type="ARBA" id="ARBA00022692"/>
    </source>
</evidence>